<dbReference type="GO" id="GO:0044183">
    <property type="term" value="F:protein folding chaperone"/>
    <property type="evidence" value="ECO:0007669"/>
    <property type="project" value="InterPro"/>
</dbReference>
<dbReference type="PANTHER" id="PTHR10772">
    <property type="entry name" value="10 KDA HEAT SHOCK PROTEIN"/>
    <property type="match status" value="1"/>
</dbReference>
<dbReference type="GeneTree" id="ENSGT00390000006350"/>
<dbReference type="InterPro" id="IPR020818">
    <property type="entry name" value="Chaperonin_GroES"/>
</dbReference>
<reference evidence="5" key="1">
    <citation type="journal article" date="2011" name="Nature">
        <title>A high-resolution map of human evolutionary constraint using 29 mammals.</title>
        <authorList>
            <person name="Lindblad-Toh K."/>
            <person name="Garber M."/>
            <person name="Zuk O."/>
            <person name="Lin M.F."/>
            <person name="Parker B.J."/>
            <person name="Washietl S."/>
            <person name="Kheradpour P."/>
            <person name="Ernst J."/>
            <person name="Jordan G."/>
            <person name="Mauceli E."/>
            <person name="Ward L.D."/>
            <person name="Lowe C.B."/>
            <person name="Holloway A.K."/>
            <person name="Clamp M."/>
            <person name="Gnerre S."/>
            <person name="Alfoldi J."/>
            <person name="Beal K."/>
            <person name="Chang J."/>
            <person name="Clawson H."/>
            <person name="Cuff J."/>
            <person name="Di Palma F."/>
            <person name="Fitzgerald S."/>
            <person name="Flicek P."/>
            <person name="Guttman M."/>
            <person name="Hubisz M.J."/>
            <person name="Jaffe D.B."/>
            <person name="Jungreis I."/>
            <person name="Kent W.J."/>
            <person name="Kostka D."/>
            <person name="Lara M."/>
            <person name="Martins A.L."/>
            <person name="Massingham T."/>
            <person name="Moltke I."/>
            <person name="Raney B.J."/>
            <person name="Rasmussen M.D."/>
            <person name="Robinson J."/>
            <person name="Stark A."/>
            <person name="Vilella A.J."/>
            <person name="Wen J."/>
            <person name="Xie X."/>
            <person name="Zody M.C."/>
            <person name="Baldwin J."/>
            <person name="Bloom T."/>
            <person name="Chin C.W."/>
            <person name="Heiman D."/>
            <person name="Nicol R."/>
            <person name="Nusbaum C."/>
            <person name="Young S."/>
            <person name="Wilkinson J."/>
            <person name="Worley K.C."/>
            <person name="Kovar C.L."/>
            <person name="Muzny D.M."/>
            <person name="Gibbs R.A."/>
            <person name="Cree A."/>
            <person name="Dihn H.H."/>
            <person name="Fowler G."/>
            <person name="Jhangiani S."/>
            <person name="Joshi V."/>
            <person name="Lee S."/>
            <person name="Lewis L.R."/>
            <person name="Nazareth L.V."/>
            <person name="Okwuonu G."/>
            <person name="Santibanez J."/>
            <person name="Warren W.C."/>
            <person name="Mardis E.R."/>
            <person name="Weinstock G.M."/>
            <person name="Wilson R.K."/>
            <person name="Delehaunty K."/>
            <person name="Dooling D."/>
            <person name="Fronik C."/>
            <person name="Fulton L."/>
            <person name="Fulton B."/>
            <person name="Graves T."/>
            <person name="Minx P."/>
            <person name="Sodergren E."/>
            <person name="Birney E."/>
            <person name="Margulies E.H."/>
            <person name="Herrero J."/>
            <person name="Green E.D."/>
            <person name="Haussler D."/>
            <person name="Siepel A."/>
            <person name="Goldman N."/>
            <person name="Pollard K.S."/>
            <person name="Pedersen J.S."/>
            <person name="Lander E.S."/>
            <person name="Kellis M."/>
        </authorList>
    </citation>
    <scope>NUCLEOTIDE SEQUENCE [LARGE SCALE GENOMIC DNA]</scope>
    <source>
        <strain evidence="5">2N</strain>
    </source>
</reference>
<accession>A0A286Y5P9</accession>
<sequence>AGQAFRKFLLLFDRILVERGGIMLPEKSQGKVLQAAVVALGAGSTGKGGEVQTVSVRVGGEVLLPEYGGAKVVLGDKDCFLFRDE</sequence>
<evidence type="ECO:0000313" key="5">
    <source>
        <dbReference type="Proteomes" id="UP000005447"/>
    </source>
</evidence>
<dbReference type="InterPro" id="IPR037124">
    <property type="entry name" value="Chaperonin_GroES_sf"/>
</dbReference>
<dbReference type="GO" id="GO:0051087">
    <property type="term" value="F:protein-folding chaperone binding"/>
    <property type="evidence" value="ECO:0007669"/>
    <property type="project" value="TreeGrafter"/>
</dbReference>
<dbReference type="GO" id="GO:0005524">
    <property type="term" value="F:ATP binding"/>
    <property type="evidence" value="ECO:0007669"/>
    <property type="project" value="InterPro"/>
</dbReference>
<dbReference type="EMBL" id="AAKN02048340">
    <property type="status" value="NOT_ANNOTATED_CDS"/>
    <property type="molecule type" value="Genomic_DNA"/>
</dbReference>
<dbReference type="GO" id="GO:0051082">
    <property type="term" value="F:unfolded protein binding"/>
    <property type="evidence" value="ECO:0007669"/>
    <property type="project" value="TreeGrafter"/>
</dbReference>
<evidence type="ECO:0000256" key="2">
    <source>
        <dbReference type="ARBA" id="ARBA00023186"/>
    </source>
</evidence>
<keyword evidence="2 3" id="KW-0143">Chaperone</keyword>
<dbReference type="PANTHER" id="PTHR10772:SF0">
    <property type="entry name" value="10 KDA HEAT SHOCK PROTEIN, MITOCHONDRIAL"/>
    <property type="match status" value="1"/>
</dbReference>
<dbReference type="PRINTS" id="PR00297">
    <property type="entry name" value="CHAPERONIN10"/>
</dbReference>
<keyword evidence="5" id="KW-1185">Reference proteome</keyword>
<evidence type="ECO:0000313" key="4">
    <source>
        <dbReference type="Ensembl" id="ENSCPOP00000033036.1"/>
    </source>
</evidence>
<dbReference type="AlphaFoldDB" id="A0A286Y5P9"/>
<organism evidence="4 5">
    <name type="scientific">Cavia porcellus</name>
    <name type="common">Guinea pig</name>
    <dbReference type="NCBI Taxonomy" id="10141"/>
    <lineage>
        <taxon>Eukaryota</taxon>
        <taxon>Metazoa</taxon>
        <taxon>Chordata</taxon>
        <taxon>Craniata</taxon>
        <taxon>Vertebrata</taxon>
        <taxon>Euteleostomi</taxon>
        <taxon>Mammalia</taxon>
        <taxon>Eutheria</taxon>
        <taxon>Euarchontoglires</taxon>
        <taxon>Glires</taxon>
        <taxon>Rodentia</taxon>
        <taxon>Hystricomorpha</taxon>
        <taxon>Caviidae</taxon>
        <taxon>Cavia</taxon>
    </lineage>
</organism>
<dbReference type="Gene3D" id="2.30.33.40">
    <property type="entry name" value="GroES chaperonin"/>
    <property type="match status" value="1"/>
</dbReference>
<dbReference type="Pfam" id="PF00166">
    <property type="entry name" value="Cpn10"/>
    <property type="match status" value="1"/>
</dbReference>
<evidence type="ECO:0000256" key="1">
    <source>
        <dbReference type="ARBA" id="ARBA00006975"/>
    </source>
</evidence>
<reference evidence="4" key="3">
    <citation type="submission" date="2025-09" db="UniProtKB">
        <authorList>
            <consortium name="Ensembl"/>
        </authorList>
    </citation>
    <scope>IDENTIFICATION</scope>
    <source>
        <strain evidence="4">2N</strain>
    </source>
</reference>
<comment type="similarity">
    <text evidence="1 3">Belongs to the GroES chaperonin family.</text>
</comment>
<protein>
    <recommendedName>
        <fullName evidence="6">Chaperonin 10</fullName>
    </recommendedName>
</protein>
<dbReference type="GO" id="GO:0005759">
    <property type="term" value="C:mitochondrial matrix"/>
    <property type="evidence" value="ECO:0007669"/>
    <property type="project" value="TreeGrafter"/>
</dbReference>
<dbReference type="InParanoid" id="A0A286Y5P9"/>
<dbReference type="CDD" id="cd00320">
    <property type="entry name" value="cpn10"/>
    <property type="match status" value="1"/>
</dbReference>
<dbReference type="InterPro" id="IPR011032">
    <property type="entry name" value="GroES-like_sf"/>
</dbReference>
<dbReference type="SMART" id="SM00883">
    <property type="entry name" value="Cpn10"/>
    <property type="match status" value="1"/>
</dbReference>
<evidence type="ECO:0000256" key="3">
    <source>
        <dbReference type="RuleBase" id="RU003479"/>
    </source>
</evidence>
<dbReference type="GO" id="GO:0046872">
    <property type="term" value="F:metal ion binding"/>
    <property type="evidence" value="ECO:0007669"/>
    <property type="project" value="TreeGrafter"/>
</dbReference>
<name>A0A286Y5P9_CAVPO</name>
<dbReference type="STRING" id="10141.ENSCPOP00000033036"/>
<proteinExistence type="inferred from homology"/>
<dbReference type="SUPFAM" id="SSF50129">
    <property type="entry name" value="GroES-like"/>
    <property type="match status" value="1"/>
</dbReference>
<dbReference type="VEuPathDB" id="HostDB:ENSCPOG00000040616"/>
<dbReference type="Ensembl" id="ENSCPOT00000043292.1">
    <property type="protein sequence ID" value="ENSCPOP00000033036.1"/>
    <property type="gene ID" value="ENSCPOG00000040616.1"/>
</dbReference>
<reference evidence="4" key="2">
    <citation type="submission" date="2025-08" db="UniProtKB">
        <authorList>
            <consortium name="Ensembl"/>
        </authorList>
    </citation>
    <scope>IDENTIFICATION</scope>
    <source>
        <strain evidence="4">2N</strain>
    </source>
</reference>
<dbReference type="Proteomes" id="UP000005447">
    <property type="component" value="Unassembled WGS sequence"/>
</dbReference>
<evidence type="ECO:0008006" key="6">
    <source>
        <dbReference type="Google" id="ProtNLM"/>
    </source>
</evidence>